<reference evidence="2 3" key="1">
    <citation type="journal article" date="2021" name="MBio">
        <title>A New Model Trypanosomatid, Novymonas esmeraldas: Genomic Perception of Its 'Candidatus Pandoraea novymonadis' Endosymbiont.</title>
        <authorList>
            <person name="Zakharova A."/>
            <person name="Saura A."/>
            <person name="Butenko A."/>
            <person name="Podesvova L."/>
            <person name="Warmusova S."/>
            <person name="Kostygov A.Y."/>
            <person name="Nenarokova A."/>
            <person name="Lukes J."/>
            <person name="Opperdoes F.R."/>
            <person name="Yurchenko V."/>
        </authorList>
    </citation>
    <scope>NUCLEOTIDE SEQUENCE [LARGE SCALE GENOMIC DNA]</scope>
    <source>
        <strain evidence="2 3">E262AT.01</strain>
    </source>
</reference>
<evidence type="ECO:0000313" key="2">
    <source>
        <dbReference type="EMBL" id="KAK7196045.1"/>
    </source>
</evidence>
<protein>
    <submittedName>
        <fullName evidence="2">Uncharacterized protein</fullName>
    </submittedName>
</protein>
<keyword evidence="1" id="KW-0472">Membrane</keyword>
<keyword evidence="1" id="KW-0812">Transmembrane</keyword>
<feature type="transmembrane region" description="Helical" evidence="1">
    <location>
        <begin position="12"/>
        <end position="34"/>
    </location>
</feature>
<dbReference type="AlphaFoldDB" id="A0AAW0EPF3"/>
<organism evidence="2 3">
    <name type="scientific">Novymonas esmeraldas</name>
    <dbReference type="NCBI Taxonomy" id="1808958"/>
    <lineage>
        <taxon>Eukaryota</taxon>
        <taxon>Discoba</taxon>
        <taxon>Euglenozoa</taxon>
        <taxon>Kinetoplastea</taxon>
        <taxon>Metakinetoplastina</taxon>
        <taxon>Trypanosomatida</taxon>
        <taxon>Trypanosomatidae</taxon>
        <taxon>Novymonas</taxon>
    </lineage>
</organism>
<comment type="caution">
    <text evidence="2">The sequence shown here is derived from an EMBL/GenBank/DDBJ whole genome shotgun (WGS) entry which is preliminary data.</text>
</comment>
<dbReference type="Proteomes" id="UP001430356">
    <property type="component" value="Unassembled WGS sequence"/>
</dbReference>
<sequence>MSSTTGKSTAPLLAVSGAVAVTCAFASALLLTTVRQHCVRAAPVRHAAVAITLIPVALVLSYLLCIVYRDMATTAHTFAKEHAAELPWPLVYAIAAMRPPASHVGLAEALWMTCFLFASYAAVNVLHHLVDVTRLLKASRRRLLLPEMRELRRREGAAAAAKAQRHR</sequence>
<gene>
    <name evidence="2" type="ORF">NESM_000538300</name>
</gene>
<name>A0AAW0EPF3_9TRYP</name>
<evidence type="ECO:0000256" key="1">
    <source>
        <dbReference type="SAM" id="Phobius"/>
    </source>
</evidence>
<proteinExistence type="predicted"/>
<accession>A0AAW0EPF3</accession>
<feature type="transmembrane region" description="Helical" evidence="1">
    <location>
        <begin position="46"/>
        <end position="69"/>
    </location>
</feature>
<dbReference type="EMBL" id="JAECZO010000067">
    <property type="protein sequence ID" value="KAK7196045.1"/>
    <property type="molecule type" value="Genomic_DNA"/>
</dbReference>
<keyword evidence="3" id="KW-1185">Reference proteome</keyword>
<evidence type="ECO:0000313" key="3">
    <source>
        <dbReference type="Proteomes" id="UP001430356"/>
    </source>
</evidence>
<keyword evidence="1" id="KW-1133">Transmembrane helix</keyword>